<dbReference type="Proteomes" id="UP000184342">
    <property type="component" value="Unassembled WGS sequence"/>
</dbReference>
<organism evidence="2 3">
    <name type="scientific">Parasporobacterium paucivorans DSM 15970</name>
    <dbReference type="NCBI Taxonomy" id="1122934"/>
    <lineage>
        <taxon>Bacteria</taxon>
        <taxon>Bacillati</taxon>
        <taxon>Bacillota</taxon>
        <taxon>Clostridia</taxon>
        <taxon>Lachnospirales</taxon>
        <taxon>Lachnospiraceae</taxon>
        <taxon>Parasporobacterium</taxon>
    </lineage>
</organism>
<dbReference type="PROSITE" id="PS50862">
    <property type="entry name" value="AA_TRNA_LIGASE_II"/>
    <property type="match status" value="1"/>
</dbReference>
<dbReference type="GO" id="GO:0016740">
    <property type="term" value="F:transferase activity"/>
    <property type="evidence" value="ECO:0007669"/>
    <property type="project" value="UniProtKB-ARBA"/>
</dbReference>
<evidence type="ECO:0000313" key="3">
    <source>
        <dbReference type="Proteomes" id="UP000184342"/>
    </source>
</evidence>
<dbReference type="STRING" id="1122934.SAMN02745691_01784"/>
<dbReference type="AlphaFoldDB" id="A0A1M6II44"/>
<protein>
    <submittedName>
        <fullName evidence="2">Pyrrolysyl-tRNA synthetase</fullName>
    </submittedName>
</protein>
<keyword evidence="2" id="KW-0436">Ligase</keyword>
<keyword evidence="2" id="KW-0030">Aminoacyl-tRNA synthetase</keyword>
<dbReference type="InterPro" id="IPR006195">
    <property type="entry name" value="aa-tRNA-synth_II"/>
</dbReference>
<dbReference type="InterPro" id="IPR023877">
    <property type="entry name" value="Pyrrolysyl-tRNA_ligase_C"/>
</dbReference>
<dbReference type="NCBIfam" id="TIGR02367">
    <property type="entry name" value="PylS_Cterm"/>
    <property type="match status" value="1"/>
</dbReference>
<dbReference type="GO" id="GO:0004812">
    <property type="term" value="F:aminoacyl-tRNA ligase activity"/>
    <property type="evidence" value="ECO:0007669"/>
    <property type="project" value="UniProtKB-KW"/>
</dbReference>
<reference evidence="2 3" key="1">
    <citation type="submission" date="2016-11" db="EMBL/GenBank/DDBJ databases">
        <authorList>
            <person name="Jaros S."/>
            <person name="Januszkiewicz K."/>
            <person name="Wedrychowicz H."/>
        </authorList>
    </citation>
    <scope>NUCLEOTIDE SEQUENCE [LARGE SCALE GENOMIC DNA]</scope>
    <source>
        <strain evidence="2 3">DSM 15970</strain>
    </source>
</reference>
<feature type="domain" description="Aminoacyl-transfer RNA synthetases class-II family profile" evidence="1">
    <location>
        <begin position="67"/>
        <end position="254"/>
    </location>
</feature>
<dbReference type="EMBL" id="FQYT01000018">
    <property type="protein sequence ID" value="SHJ34066.1"/>
    <property type="molecule type" value="Genomic_DNA"/>
</dbReference>
<dbReference type="OrthoDB" id="5417309at2"/>
<dbReference type="SUPFAM" id="SSF55681">
    <property type="entry name" value="Class II aaRS and biotin synthetases"/>
    <property type="match status" value="1"/>
</dbReference>
<dbReference type="RefSeq" id="WP_094757396.1">
    <property type="nucleotide sequence ID" value="NZ_FQYT01000018.1"/>
</dbReference>
<dbReference type="Gene3D" id="3.30.930.10">
    <property type="entry name" value="Bira Bifunctional Protein, Domain 2"/>
    <property type="match status" value="1"/>
</dbReference>
<proteinExistence type="predicted"/>
<dbReference type="Gene3D" id="1.10.287.540">
    <property type="entry name" value="Helix hairpin bin"/>
    <property type="match status" value="1"/>
</dbReference>
<evidence type="ECO:0000313" key="2">
    <source>
        <dbReference type="EMBL" id="SHJ34066.1"/>
    </source>
</evidence>
<dbReference type="GO" id="GO:0140096">
    <property type="term" value="F:catalytic activity, acting on a protein"/>
    <property type="evidence" value="ECO:0007669"/>
    <property type="project" value="UniProtKB-ARBA"/>
</dbReference>
<evidence type="ECO:0000259" key="1">
    <source>
        <dbReference type="PROSITE" id="PS50862"/>
    </source>
</evidence>
<dbReference type="InterPro" id="IPR045864">
    <property type="entry name" value="aa-tRNA-synth_II/BPL/LPL"/>
</dbReference>
<accession>A0A1M6II44</accession>
<gene>
    <name evidence="2" type="ORF">SAMN02745691_01784</name>
</gene>
<dbReference type="InterPro" id="IPR041616">
    <property type="entry name" value="PheRS_beta_core"/>
</dbReference>
<name>A0A1M6II44_9FIRM</name>
<sequence length="280" mass="31674">MSMEFTESQKNRLTELGVRNEILTRTFDETKEREQTFARTEKMAVKENKAALSHLLANSHKPALCQLQQDLTDALCGEGFTQVTTPIIISASKLEKMTIDKTNPLHEQVFWLDSKSCLRPMLAPNLYEVSRQLMTSIKLPLRIFEIGSCFRKESEGNAHLKEFTMLNLVEWGTPEEKRSESLKEFAELVLKAARISDYRLEEEDSVVYGPGLDIVSGEGMELASTSMGPHPLDAAWKINCTWVGIGFGLERLLMHREKQSGIHRHSKSTVFLDGACLKVK</sequence>
<keyword evidence="3" id="KW-1185">Reference proteome</keyword>
<dbReference type="Pfam" id="PF17759">
    <property type="entry name" value="tRNA_synthFbeta"/>
    <property type="match status" value="1"/>
</dbReference>